<evidence type="ECO:0000256" key="3">
    <source>
        <dbReference type="ARBA" id="ARBA00022737"/>
    </source>
</evidence>
<dbReference type="PANTHER" id="PTHR45672:SF2">
    <property type="entry name" value="PROTEIN DISULFIDE-ISOMERASE A5"/>
    <property type="match status" value="1"/>
</dbReference>
<comment type="similarity">
    <text evidence="1 5">Belongs to the protein disulfide isomerase family.</text>
</comment>
<keyword evidence="3" id="KW-0677">Repeat</keyword>
<dbReference type="InterPro" id="IPR013766">
    <property type="entry name" value="Thioredoxin_domain"/>
</dbReference>
<organism evidence="8 9">
    <name type="scientific">Nicrophorus vespilloides</name>
    <name type="common">Boreal carrion beetle</name>
    <dbReference type="NCBI Taxonomy" id="110193"/>
    <lineage>
        <taxon>Eukaryota</taxon>
        <taxon>Metazoa</taxon>
        <taxon>Ecdysozoa</taxon>
        <taxon>Arthropoda</taxon>
        <taxon>Hexapoda</taxon>
        <taxon>Insecta</taxon>
        <taxon>Pterygota</taxon>
        <taxon>Neoptera</taxon>
        <taxon>Endopterygota</taxon>
        <taxon>Coleoptera</taxon>
        <taxon>Polyphaga</taxon>
        <taxon>Staphyliniformia</taxon>
        <taxon>Silphidae</taxon>
        <taxon>Nicrophorinae</taxon>
        <taxon>Nicrophorus</taxon>
    </lineage>
</organism>
<protein>
    <submittedName>
        <fullName evidence="9">Protein disulfide-isomerase A5</fullName>
    </submittedName>
</protein>
<dbReference type="Proteomes" id="UP000695000">
    <property type="component" value="Unplaced"/>
</dbReference>
<evidence type="ECO:0000256" key="5">
    <source>
        <dbReference type="RuleBase" id="RU004208"/>
    </source>
</evidence>
<dbReference type="SUPFAM" id="SSF52833">
    <property type="entry name" value="Thioredoxin-like"/>
    <property type="match status" value="4"/>
</dbReference>
<dbReference type="Pfam" id="PF00085">
    <property type="entry name" value="Thioredoxin"/>
    <property type="match status" value="4"/>
</dbReference>
<name>A0ABM1MFJ9_NICVS</name>
<dbReference type="InterPro" id="IPR005788">
    <property type="entry name" value="PDI_thioredoxin-like_dom"/>
</dbReference>
<dbReference type="GeneID" id="108560349"/>
<accession>A0ABM1MFJ9</accession>
<reference evidence="9" key="1">
    <citation type="submission" date="2025-08" db="UniProtKB">
        <authorList>
            <consortium name="RefSeq"/>
        </authorList>
    </citation>
    <scope>IDENTIFICATION</scope>
    <source>
        <tissue evidence="9">Whole Larva</tissue>
    </source>
</reference>
<dbReference type="PROSITE" id="PS00194">
    <property type="entry name" value="THIOREDOXIN_1"/>
    <property type="match status" value="2"/>
</dbReference>
<keyword evidence="8" id="KW-1185">Reference proteome</keyword>
<dbReference type="InterPro" id="IPR051063">
    <property type="entry name" value="PDI"/>
</dbReference>
<evidence type="ECO:0000313" key="9">
    <source>
        <dbReference type="RefSeq" id="XP_017773349.1"/>
    </source>
</evidence>
<feature type="domain" description="Thioredoxin" evidence="7">
    <location>
        <begin position="128"/>
        <end position="257"/>
    </location>
</feature>
<feature type="signal peptide" evidence="6">
    <location>
        <begin position="1"/>
        <end position="23"/>
    </location>
</feature>
<sequence>MNLKLNWILAFVFLVHIPAYHLAKNNGKNVVVDGINEIKEYKKILRTKTNVLICFTNGLKHNNNIIKVFKETANVVKGLGTMVLIDCSSEAKKLCKKLKVQPEPFILKHYKDGEFNKDYDRKEAVNSMVNFMRDPLGDLPWEEDPTSVHVQHIVDAASLAKFIRRETKPIMIMFYAPWCGFCKNLKPEYSEAAADLQGQAVLAAIDVNRPENTVIRTQYNITGFPTLLYYEHGVLKFTYEGDNNKQAIVAFMKNPQAAPAKIKEPEWSDTDSEIVHLSSTNFDPVLKEEASVLVMFYAPWCGHCKRMKPEYENAAAQLKAEGIPGMLAAVDATKEQSVATKFSVKGYPTVKYFSYGEMKFDVNVRDAPKIVSFMRNPQAPPPPPKPETPWVEEVSNVIHLNEDNFKPFLKKKKHVLVMFYAPWCGHCKKAKPEFSKAADHFAEDPKVEFAAVDCTTEQGLCSANEIRGYPTIKYFSYYSKVVRQYSGGRTETDFIKYMSDPEAFASPAKSSSKEEWKLDSNKVVQLTDNTFKNQIKSKEPVLVMFYAPWCGHCKKMKPDYAKAADELSAEGVKCKFAVLDCTTNPEVTEEYEISGFPTIKLFKDGKYVEDYTGKRTPEDLKQYIKGGRGTAAPAANVKEEL</sequence>
<keyword evidence="4" id="KW-0676">Redox-active center</keyword>
<dbReference type="PANTHER" id="PTHR45672">
    <property type="entry name" value="PROTEIN DISULFIDE-ISOMERASE C17H9.14C-RELATED"/>
    <property type="match status" value="1"/>
</dbReference>
<dbReference type="CDD" id="cd02997">
    <property type="entry name" value="PDI_a_PDIR"/>
    <property type="match status" value="3"/>
</dbReference>
<evidence type="ECO:0000259" key="7">
    <source>
        <dbReference type="PROSITE" id="PS51352"/>
    </source>
</evidence>
<evidence type="ECO:0000313" key="8">
    <source>
        <dbReference type="Proteomes" id="UP000695000"/>
    </source>
</evidence>
<dbReference type="NCBIfam" id="TIGR01126">
    <property type="entry name" value="pdi_dom"/>
    <property type="match status" value="1"/>
</dbReference>
<dbReference type="InterPro" id="IPR017937">
    <property type="entry name" value="Thioredoxin_CS"/>
</dbReference>
<proteinExistence type="inferred from homology"/>
<evidence type="ECO:0000256" key="6">
    <source>
        <dbReference type="SAM" id="SignalP"/>
    </source>
</evidence>
<feature type="domain" description="Thioredoxin" evidence="7">
    <location>
        <begin position="258"/>
        <end position="376"/>
    </location>
</feature>
<feature type="domain" description="Thioredoxin" evidence="7">
    <location>
        <begin position="502"/>
        <end position="629"/>
    </location>
</feature>
<dbReference type="InterPro" id="IPR036249">
    <property type="entry name" value="Thioredoxin-like_sf"/>
</dbReference>
<dbReference type="PROSITE" id="PS51352">
    <property type="entry name" value="THIOREDOXIN_2"/>
    <property type="match status" value="4"/>
</dbReference>
<evidence type="ECO:0000256" key="2">
    <source>
        <dbReference type="ARBA" id="ARBA00022729"/>
    </source>
</evidence>
<dbReference type="InterPro" id="IPR046374">
    <property type="entry name" value="PDI_a_PDIR"/>
</dbReference>
<gene>
    <name evidence="9" type="primary">LOC108560349</name>
</gene>
<dbReference type="Gene3D" id="3.40.30.10">
    <property type="entry name" value="Glutaredoxin"/>
    <property type="match status" value="5"/>
</dbReference>
<keyword evidence="2 6" id="KW-0732">Signal</keyword>
<evidence type="ECO:0000256" key="4">
    <source>
        <dbReference type="ARBA" id="ARBA00023284"/>
    </source>
</evidence>
<dbReference type="PRINTS" id="PR00421">
    <property type="entry name" value="THIOREDOXIN"/>
</dbReference>
<feature type="domain" description="Thioredoxin" evidence="7">
    <location>
        <begin position="377"/>
        <end position="498"/>
    </location>
</feature>
<feature type="chain" id="PRO_5045509082" evidence="6">
    <location>
        <begin position="24"/>
        <end position="641"/>
    </location>
</feature>
<dbReference type="RefSeq" id="XP_017773349.1">
    <property type="nucleotide sequence ID" value="XM_017917860.1"/>
</dbReference>
<evidence type="ECO:0000256" key="1">
    <source>
        <dbReference type="ARBA" id="ARBA00006347"/>
    </source>
</evidence>